<evidence type="ECO:0000256" key="2">
    <source>
        <dbReference type="SAM" id="Phobius"/>
    </source>
</evidence>
<keyword evidence="2" id="KW-1133">Transmembrane helix</keyword>
<protein>
    <recommendedName>
        <fullName evidence="5">FoF1-type ATP synthase assembly protein I</fullName>
    </recommendedName>
</protein>
<dbReference type="eggNOG" id="ENOG5031K3Y">
    <property type="taxonomic scope" value="Bacteria"/>
</dbReference>
<dbReference type="InterPro" id="IPR025445">
    <property type="entry name" value="DUF4191"/>
</dbReference>
<evidence type="ECO:0000256" key="1">
    <source>
        <dbReference type="SAM" id="MobiDB-lite"/>
    </source>
</evidence>
<keyword evidence="4" id="KW-1185">Reference proteome</keyword>
<keyword evidence="2" id="KW-0472">Membrane</keyword>
<feature type="region of interest" description="Disordered" evidence="1">
    <location>
        <begin position="210"/>
        <end position="233"/>
    </location>
</feature>
<accession>A0A1H7LRN7</accession>
<feature type="transmembrane region" description="Helical" evidence="2">
    <location>
        <begin position="33"/>
        <end position="53"/>
    </location>
</feature>
<organism evidence="3 4">
    <name type="scientific">Streptacidiphilus jiangxiensis</name>
    <dbReference type="NCBI Taxonomy" id="235985"/>
    <lineage>
        <taxon>Bacteria</taxon>
        <taxon>Bacillati</taxon>
        <taxon>Actinomycetota</taxon>
        <taxon>Actinomycetes</taxon>
        <taxon>Kitasatosporales</taxon>
        <taxon>Streptomycetaceae</taxon>
        <taxon>Streptacidiphilus</taxon>
    </lineage>
</organism>
<feature type="transmembrane region" description="Helical" evidence="2">
    <location>
        <begin position="59"/>
        <end position="78"/>
    </location>
</feature>
<evidence type="ECO:0000313" key="3">
    <source>
        <dbReference type="EMBL" id="SEL01611.1"/>
    </source>
</evidence>
<name>A0A1H7LRN7_STRJI</name>
<reference evidence="4" key="1">
    <citation type="submission" date="2016-10" db="EMBL/GenBank/DDBJ databases">
        <authorList>
            <person name="Varghese N."/>
        </authorList>
    </citation>
    <scope>NUCLEOTIDE SEQUENCE [LARGE SCALE GENOMIC DNA]</scope>
    <source>
        <strain evidence="4">DSM 45096 / BCRC 16803 / CGMCC 4.1857 / CIP 109030 / JCM 12277 / KCTC 19219 / NBRC 100920 / 33214</strain>
    </source>
</reference>
<evidence type="ECO:0008006" key="5">
    <source>
        <dbReference type="Google" id="ProtNLM"/>
    </source>
</evidence>
<dbReference type="AlphaFoldDB" id="A0A1H7LRN7"/>
<dbReference type="Pfam" id="PF13829">
    <property type="entry name" value="DUF4191"/>
    <property type="match status" value="1"/>
</dbReference>
<sequence length="233" mass="24743">MNHMARQESTNSPGRLSQIRQAYTITKRVDPKIGLIVAGVGLGTFVVLLAIGFAIGHPIYLGILGFVLGLLAAVVIFGRRAEKAAFGQLEGQPGAAAAVLNNIKRGWNIQLVVAANRNQDAIHRAVGRPGVVLVGEGNVNRLRPMIAAEKRRMSRIVGDAPVIDIIVGNDEGQVPLNKLQVHMMKLPKVISGGQATQIADRLRAMGDLMANAPIPKGPLPKGSRMPKGAGKTR</sequence>
<dbReference type="STRING" id="235985.SAMN05414137_10511"/>
<dbReference type="EMBL" id="FOAZ01000005">
    <property type="protein sequence ID" value="SEL01611.1"/>
    <property type="molecule type" value="Genomic_DNA"/>
</dbReference>
<proteinExistence type="predicted"/>
<evidence type="ECO:0000313" key="4">
    <source>
        <dbReference type="Proteomes" id="UP000183015"/>
    </source>
</evidence>
<dbReference type="Proteomes" id="UP000183015">
    <property type="component" value="Unassembled WGS sequence"/>
</dbReference>
<gene>
    <name evidence="3" type="ORF">SAMN05414137_10511</name>
</gene>
<keyword evidence="2" id="KW-0812">Transmembrane</keyword>